<reference evidence="1" key="2">
    <citation type="submission" date="2014-07" db="EMBL/GenBank/DDBJ databases">
        <authorList>
            <person name="Hull J."/>
        </authorList>
    </citation>
    <scope>NUCLEOTIDE SEQUENCE</scope>
</reference>
<feature type="non-terminal residue" evidence="1">
    <location>
        <position position="1"/>
    </location>
</feature>
<dbReference type="AlphaFoldDB" id="A0A0A9YMF8"/>
<evidence type="ECO:0000313" key="1">
    <source>
        <dbReference type="EMBL" id="JAG34232.1"/>
    </source>
</evidence>
<proteinExistence type="predicted"/>
<name>A0A0A9YMF8_LYGHE</name>
<reference evidence="1" key="1">
    <citation type="journal article" date="2014" name="PLoS ONE">
        <title>Transcriptome-Based Identification of ABC Transporters in the Western Tarnished Plant Bug Lygus hesperus.</title>
        <authorList>
            <person name="Hull J.J."/>
            <person name="Chaney K."/>
            <person name="Geib S.M."/>
            <person name="Fabrick J.A."/>
            <person name="Brent C.S."/>
            <person name="Walsh D."/>
            <person name="Lavine L.C."/>
        </authorList>
    </citation>
    <scope>NUCLEOTIDE SEQUENCE</scope>
</reference>
<accession>A0A0A9YMF8</accession>
<gene>
    <name evidence="1" type="ORF">CM83_115</name>
</gene>
<protein>
    <submittedName>
        <fullName evidence="1">Uncharacterized protein</fullName>
    </submittedName>
</protein>
<organism evidence="1">
    <name type="scientific">Lygus hesperus</name>
    <name type="common">Western plant bug</name>
    <dbReference type="NCBI Taxonomy" id="30085"/>
    <lineage>
        <taxon>Eukaryota</taxon>
        <taxon>Metazoa</taxon>
        <taxon>Ecdysozoa</taxon>
        <taxon>Arthropoda</taxon>
        <taxon>Hexapoda</taxon>
        <taxon>Insecta</taxon>
        <taxon>Pterygota</taxon>
        <taxon>Neoptera</taxon>
        <taxon>Paraneoptera</taxon>
        <taxon>Hemiptera</taxon>
        <taxon>Heteroptera</taxon>
        <taxon>Panheteroptera</taxon>
        <taxon>Cimicomorpha</taxon>
        <taxon>Miridae</taxon>
        <taxon>Mirini</taxon>
        <taxon>Lygus</taxon>
    </lineage>
</organism>
<sequence length="104" mass="11767">SIYNLNDILLTYLYVLAHELCSEFGVATLRDPTTPYTPPHFATEFTTAMLKAEYPALAYVIPLIHARILGEVVDWDTKLRGWFQGFMAHRSSSKTVVTSPSYQP</sequence>
<dbReference type="EMBL" id="GBHO01009372">
    <property type="protein sequence ID" value="JAG34232.1"/>
    <property type="molecule type" value="Transcribed_RNA"/>
</dbReference>